<dbReference type="EMBL" id="FUWM01000019">
    <property type="protein sequence ID" value="SJZ91271.1"/>
    <property type="molecule type" value="Genomic_DNA"/>
</dbReference>
<protein>
    <submittedName>
        <fullName evidence="3">Altronate dehydratase small subunit</fullName>
    </submittedName>
</protein>
<evidence type="ECO:0000313" key="3">
    <source>
        <dbReference type="EMBL" id="SJZ91271.1"/>
    </source>
</evidence>
<sequence>MSKKSLVMKSVDNVATTIEAINEGEKVDVEIGGEVKEITINQDVPFGHKFAVATIEKGKDIIKYGESLGAASEDINVGDYVHVHNLESKRGRGDLIE</sequence>
<dbReference type="PANTHER" id="PTHR30536">
    <property type="entry name" value="ALTRONATE/GALACTARATE DEHYDRATASE"/>
    <property type="match status" value="1"/>
</dbReference>
<dbReference type="InterPro" id="IPR044144">
    <property type="entry name" value="SAF_UxaA/GarD"/>
</dbReference>
<dbReference type="FunFam" id="2.30.130.110:FF:000003">
    <property type="entry name" value="D-galactarate dehydratase"/>
    <property type="match status" value="1"/>
</dbReference>
<keyword evidence="1" id="KW-0456">Lyase</keyword>
<dbReference type="STRING" id="142842.SAMN02745118_02182"/>
<dbReference type="PANTHER" id="PTHR30536:SF5">
    <property type="entry name" value="ALTRONATE DEHYDRATASE"/>
    <property type="match status" value="1"/>
</dbReference>
<dbReference type="Proteomes" id="UP000190625">
    <property type="component" value="Unassembled WGS sequence"/>
</dbReference>
<dbReference type="GO" id="GO:0016829">
    <property type="term" value="F:lyase activity"/>
    <property type="evidence" value="ECO:0007669"/>
    <property type="project" value="UniProtKB-KW"/>
</dbReference>
<evidence type="ECO:0000256" key="1">
    <source>
        <dbReference type="ARBA" id="ARBA00023239"/>
    </source>
</evidence>
<dbReference type="AlphaFoldDB" id="A0A1T4PIP8"/>
<evidence type="ECO:0000259" key="2">
    <source>
        <dbReference type="SMART" id="SM00858"/>
    </source>
</evidence>
<dbReference type="GO" id="GO:0019698">
    <property type="term" value="P:D-galacturonate catabolic process"/>
    <property type="evidence" value="ECO:0007669"/>
    <property type="project" value="TreeGrafter"/>
</dbReference>
<dbReference type="Gene3D" id="2.30.130.110">
    <property type="match status" value="1"/>
</dbReference>
<dbReference type="Pfam" id="PF08666">
    <property type="entry name" value="SAF"/>
    <property type="match status" value="1"/>
</dbReference>
<keyword evidence="4" id="KW-1185">Reference proteome</keyword>
<dbReference type="OrthoDB" id="9804574at2"/>
<dbReference type="RefSeq" id="WP_078810631.1">
    <property type="nucleotide sequence ID" value="NZ_FUWM01000019.1"/>
</dbReference>
<evidence type="ECO:0000313" key="4">
    <source>
        <dbReference type="Proteomes" id="UP000190625"/>
    </source>
</evidence>
<proteinExistence type="predicted"/>
<accession>A0A1T4PIP8</accession>
<dbReference type="CDD" id="cd11613">
    <property type="entry name" value="SAF_AH_GD"/>
    <property type="match status" value="1"/>
</dbReference>
<reference evidence="4" key="1">
    <citation type="submission" date="2017-02" db="EMBL/GenBank/DDBJ databases">
        <authorList>
            <person name="Varghese N."/>
            <person name="Submissions S."/>
        </authorList>
    </citation>
    <scope>NUCLEOTIDE SEQUENCE [LARGE SCALE GENOMIC DNA]</scope>
    <source>
        <strain evidence="4">ATCC BAA-73</strain>
    </source>
</reference>
<organism evidence="3 4">
    <name type="scientific">Selenihalanaerobacter shriftii</name>
    <dbReference type="NCBI Taxonomy" id="142842"/>
    <lineage>
        <taxon>Bacteria</taxon>
        <taxon>Bacillati</taxon>
        <taxon>Bacillota</taxon>
        <taxon>Clostridia</taxon>
        <taxon>Halanaerobiales</taxon>
        <taxon>Halobacteroidaceae</taxon>
        <taxon>Selenihalanaerobacter</taxon>
    </lineage>
</organism>
<gene>
    <name evidence="3" type="ORF">SAMN02745118_02182</name>
</gene>
<dbReference type="InterPro" id="IPR052172">
    <property type="entry name" value="UxaA_altronate/galactarate_dh"/>
</dbReference>
<dbReference type="SMART" id="SM00858">
    <property type="entry name" value="SAF"/>
    <property type="match status" value="1"/>
</dbReference>
<dbReference type="InterPro" id="IPR013974">
    <property type="entry name" value="SAF"/>
</dbReference>
<feature type="domain" description="SAF" evidence="2">
    <location>
        <begin position="12"/>
        <end position="87"/>
    </location>
</feature>
<name>A0A1T4PIP8_9FIRM</name>